<comment type="caution">
    <text evidence="4">The sequence shown here is derived from an EMBL/GenBank/DDBJ whole genome shotgun (WGS) entry which is preliminary data.</text>
</comment>
<dbReference type="EMBL" id="NHOQ01000293">
    <property type="protein sequence ID" value="PWA31400.1"/>
    <property type="molecule type" value="Genomic_DNA"/>
</dbReference>
<dbReference type="Pfam" id="PF00059">
    <property type="entry name" value="Lectin_C"/>
    <property type="match status" value="1"/>
</dbReference>
<dbReference type="SMART" id="SM00034">
    <property type="entry name" value="CLECT"/>
    <property type="match status" value="1"/>
</dbReference>
<evidence type="ECO:0000256" key="2">
    <source>
        <dbReference type="SAM" id="MobiDB-lite"/>
    </source>
</evidence>
<dbReference type="SUPFAM" id="SSF56436">
    <property type="entry name" value="C-type lectin-like"/>
    <property type="match status" value="1"/>
</dbReference>
<keyword evidence="1" id="KW-0430">Lectin</keyword>
<reference evidence="4 5" key="1">
    <citation type="journal article" date="2018" name="G3 (Bethesda)">
        <title>A High-Quality Reference Genome for the Invasive Mosquitofish Gambusia affinis Using a Chicago Library.</title>
        <authorList>
            <person name="Hoffberg S.L."/>
            <person name="Troendle N.J."/>
            <person name="Glenn T.C."/>
            <person name="Mahmud O."/>
            <person name="Louha S."/>
            <person name="Chalopin D."/>
            <person name="Bennetzen J.L."/>
            <person name="Mauricio R."/>
        </authorList>
    </citation>
    <scope>NUCLEOTIDE SEQUENCE [LARGE SCALE GENOMIC DNA]</scope>
    <source>
        <strain evidence="4">NE01/NJP1002.9</strain>
        <tissue evidence="4">Muscle</tissue>
    </source>
</reference>
<sequence>QICPAGWTVVNCSCYFLSPTSGSWITARLDCRKRRGDLVIFVRALIQRSAWIGLYEEMQGSWKWVDGTPLSSELKKFWAPGQPDNAGGGEDCAQIWDYNRKWNDDKCGAFRARICEKAPILTLSVGDQQSDEQADAEHSEEQNNAQMETTL</sequence>
<evidence type="ECO:0000313" key="4">
    <source>
        <dbReference type="EMBL" id="PWA31400.1"/>
    </source>
</evidence>
<name>A0A315W6Y1_GAMAF</name>
<dbReference type="InterPro" id="IPR001304">
    <property type="entry name" value="C-type_lectin-like"/>
</dbReference>
<gene>
    <name evidence="4" type="ORF">CCH79_00002505</name>
</gene>
<dbReference type="CDD" id="cd03590">
    <property type="entry name" value="CLECT_DC-SIGN_like"/>
    <property type="match status" value="1"/>
</dbReference>
<evidence type="ECO:0000313" key="5">
    <source>
        <dbReference type="Proteomes" id="UP000250572"/>
    </source>
</evidence>
<feature type="domain" description="C-type lectin" evidence="3">
    <location>
        <begin position="10"/>
        <end position="116"/>
    </location>
</feature>
<dbReference type="GO" id="GO:0030246">
    <property type="term" value="F:carbohydrate binding"/>
    <property type="evidence" value="ECO:0007669"/>
    <property type="project" value="UniProtKB-KW"/>
</dbReference>
<feature type="region of interest" description="Disordered" evidence="2">
    <location>
        <begin position="126"/>
        <end position="151"/>
    </location>
</feature>
<accession>A0A315W6Y1</accession>
<organism evidence="4 5">
    <name type="scientific">Gambusia affinis</name>
    <name type="common">Western mosquitofish</name>
    <name type="synonym">Heterandria affinis</name>
    <dbReference type="NCBI Taxonomy" id="33528"/>
    <lineage>
        <taxon>Eukaryota</taxon>
        <taxon>Metazoa</taxon>
        <taxon>Chordata</taxon>
        <taxon>Craniata</taxon>
        <taxon>Vertebrata</taxon>
        <taxon>Euteleostomi</taxon>
        <taxon>Actinopterygii</taxon>
        <taxon>Neopterygii</taxon>
        <taxon>Teleostei</taxon>
        <taxon>Neoteleostei</taxon>
        <taxon>Acanthomorphata</taxon>
        <taxon>Ovalentaria</taxon>
        <taxon>Atherinomorphae</taxon>
        <taxon>Cyprinodontiformes</taxon>
        <taxon>Poeciliidae</taxon>
        <taxon>Poeciliinae</taxon>
        <taxon>Gambusia</taxon>
    </lineage>
</organism>
<dbReference type="Gene3D" id="3.10.100.10">
    <property type="entry name" value="Mannose-Binding Protein A, subunit A"/>
    <property type="match status" value="1"/>
</dbReference>
<protein>
    <recommendedName>
        <fullName evidence="3">C-type lectin domain-containing protein</fullName>
    </recommendedName>
</protein>
<proteinExistence type="predicted"/>
<dbReference type="PROSITE" id="PS50041">
    <property type="entry name" value="C_TYPE_LECTIN_2"/>
    <property type="match status" value="1"/>
</dbReference>
<feature type="compositionally biased region" description="Polar residues" evidence="2">
    <location>
        <begin position="142"/>
        <end position="151"/>
    </location>
</feature>
<dbReference type="InterPro" id="IPR016186">
    <property type="entry name" value="C-type_lectin-like/link_sf"/>
</dbReference>
<dbReference type="InterPro" id="IPR050111">
    <property type="entry name" value="C-type_lectin/snaclec_domain"/>
</dbReference>
<feature type="non-terminal residue" evidence="4">
    <location>
        <position position="1"/>
    </location>
</feature>
<evidence type="ECO:0000259" key="3">
    <source>
        <dbReference type="PROSITE" id="PS50041"/>
    </source>
</evidence>
<evidence type="ECO:0000256" key="1">
    <source>
        <dbReference type="ARBA" id="ARBA00022734"/>
    </source>
</evidence>
<dbReference type="AlphaFoldDB" id="A0A315W6Y1"/>
<dbReference type="PANTHER" id="PTHR22803">
    <property type="entry name" value="MANNOSE, PHOSPHOLIPASE, LECTIN RECEPTOR RELATED"/>
    <property type="match status" value="1"/>
</dbReference>
<dbReference type="Proteomes" id="UP000250572">
    <property type="component" value="Unassembled WGS sequence"/>
</dbReference>
<feature type="non-terminal residue" evidence="4">
    <location>
        <position position="151"/>
    </location>
</feature>
<dbReference type="InterPro" id="IPR033989">
    <property type="entry name" value="CD209-like_CTLD"/>
</dbReference>
<keyword evidence="5" id="KW-1185">Reference proteome</keyword>
<dbReference type="InterPro" id="IPR016187">
    <property type="entry name" value="CTDL_fold"/>
</dbReference>